<dbReference type="InterPro" id="IPR003658">
    <property type="entry name" value="Anti-sigma_ant"/>
</dbReference>
<dbReference type="NCBIfam" id="TIGR00377">
    <property type="entry name" value="ant_ant_sig"/>
    <property type="match status" value="1"/>
</dbReference>
<dbReference type="InterPro" id="IPR002645">
    <property type="entry name" value="STAS_dom"/>
</dbReference>
<evidence type="ECO:0000259" key="3">
    <source>
        <dbReference type="PROSITE" id="PS50801"/>
    </source>
</evidence>
<dbReference type="CDD" id="cd07043">
    <property type="entry name" value="STAS_anti-anti-sigma_factors"/>
    <property type="match status" value="1"/>
</dbReference>
<feature type="domain" description="STAS" evidence="3">
    <location>
        <begin position="1"/>
        <end position="98"/>
    </location>
</feature>
<sequence length="98" mass="10784">MNITEHQGEGTLLLGLEGRLDTNTAPQLESIVKGRLEGITRLELDFAGLDYLSSAGLRVILAAQKIMNHKGIMIIRNVNDTIMEVFEVTGFSDILTIE</sequence>
<comment type="similarity">
    <text evidence="1 2">Belongs to the anti-sigma-factor antagonist family.</text>
</comment>
<dbReference type="SUPFAM" id="SSF52091">
    <property type="entry name" value="SpoIIaa-like"/>
    <property type="match status" value="1"/>
</dbReference>
<name>A0A1I0K2N0_9FIRM</name>
<keyword evidence="5" id="KW-1185">Reference proteome</keyword>
<dbReference type="RefSeq" id="WP_092370689.1">
    <property type="nucleotide sequence ID" value="NZ_CABJCG010000009.1"/>
</dbReference>
<evidence type="ECO:0000313" key="4">
    <source>
        <dbReference type="EMBL" id="SEU17087.1"/>
    </source>
</evidence>
<dbReference type="EMBL" id="FOIM01000041">
    <property type="protein sequence ID" value="SEU17087.1"/>
    <property type="molecule type" value="Genomic_DNA"/>
</dbReference>
<dbReference type="Pfam" id="PF01740">
    <property type="entry name" value="STAS"/>
    <property type="match status" value="1"/>
</dbReference>
<dbReference type="GeneID" id="93278167"/>
<dbReference type="Proteomes" id="UP000198508">
    <property type="component" value="Unassembled WGS sequence"/>
</dbReference>
<accession>A0A1I0K2N0</accession>
<gene>
    <name evidence="4" type="ORF">SAMN05216313_14130</name>
</gene>
<dbReference type="AlphaFoldDB" id="A0A1I0K2N0"/>
<dbReference type="STRING" id="460384.SAMN05216313_14130"/>
<evidence type="ECO:0000256" key="1">
    <source>
        <dbReference type="ARBA" id="ARBA00009013"/>
    </source>
</evidence>
<dbReference type="PANTHER" id="PTHR33495:SF14">
    <property type="entry name" value="ANTI-SIGMA FACTOR ANTAGONIST"/>
    <property type="match status" value="1"/>
</dbReference>
<proteinExistence type="inferred from homology"/>
<protein>
    <recommendedName>
        <fullName evidence="2">Anti-sigma factor antagonist</fullName>
    </recommendedName>
</protein>
<dbReference type="Gene3D" id="3.30.750.24">
    <property type="entry name" value="STAS domain"/>
    <property type="match status" value="1"/>
</dbReference>
<reference evidence="5" key="1">
    <citation type="submission" date="2016-10" db="EMBL/GenBank/DDBJ databases">
        <authorList>
            <person name="Varghese N."/>
            <person name="Submissions S."/>
        </authorList>
    </citation>
    <scope>NUCLEOTIDE SEQUENCE [LARGE SCALE GENOMIC DNA]</scope>
    <source>
        <strain evidence="5">NLAE-zl-G277</strain>
    </source>
</reference>
<dbReference type="PROSITE" id="PS50801">
    <property type="entry name" value="STAS"/>
    <property type="match status" value="1"/>
</dbReference>
<evidence type="ECO:0000313" key="5">
    <source>
        <dbReference type="Proteomes" id="UP000198508"/>
    </source>
</evidence>
<dbReference type="PANTHER" id="PTHR33495">
    <property type="entry name" value="ANTI-SIGMA FACTOR ANTAGONIST TM_1081-RELATED-RELATED"/>
    <property type="match status" value="1"/>
</dbReference>
<dbReference type="GO" id="GO:0043856">
    <property type="term" value="F:anti-sigma factor antagonist activity"/>
    <property type="evidence" value="ECO:0007669"/>
    <property type="project" value="InterPro"/>
</dbReference>
<dbReference type="InterPro" id="IPR036513">
    <property type="entry name" value="STAS_dom_sf"/>
</dbReference>
<organism evidence="4 5">
    <name type="scientific">Enterocloster lavalensis</name>
    <dbReference type="NCBI Taxonomy" id="460384"/>
    <lineage>
        <taxon>Bacteria</taxon>
        <taxon>Bacillati</taxon>
        <taxon>Bacillota</taxon>
        <taxon>Clostridia</taxon>
        <taxon>Lachnospirales</taxon>
        <taxon>Lachnospiraceae</taxon>
        <taxon>Enterocloster</taxon>
    </lineage>
</organism>
<evidence type="ECO:0000256" key="2">
    <source>
        <dbReference type="RuleBase" id="RU003749"/>
    </source>
</evidence>